<feature type="domain" description="3-keto-alpha-glucoside-1,2-lyase/3-keto-2-hydroxy-glucal hydratase" evidence="1">
    <location>
        <begin position="332"/>
        <end position="498"/>
    </location>
</feature>
<reference evidence="3 4" key="1">
    <citation type="submission" date="2020-02" db="EMBL/GenBank/DDBJ databases">
        <title>Draft genome sequence of Limisphaera ngatamarikiensis NGM72.4T, a thermophilic Verrucomicrobia grouped in subdivision 3.</title>
        <authorList>
            <person name="Carere C.R."/>
            <person name="Steen J."/>
            <person name="Hugenholtz P."/>
            <person name="Stott M.B."/>
        </authorList>
    </citation>
    <scope>NUCLEOTIDE SEQUENCE [LARGE SCALE GENOMIC DNA]</scope>
    <source>
        <strain evidence="3 4">NGM72.4</strain>
    </source>
</reference>
<keyword evidence="4" id="KW-1185">Reference proteome</keyword>
<dbReference type="PANTHER" id="PTHR38792">
    <property type="entry name" value="BNR/ASP-BOX REPEAT DOMAIN PROTEIN (AFU_ORTHOLOGUE AFUA_7G06430)-RELATED"/>
    <property type="match status" value="1"/>
</dbReference>
<comment type="caution">
    <text evidence="3">The sequence shown here is derived from an EMBL/GenBank/DDBJ whole genome shotgun (WGS) entry which is preliminary data.</text>
</comment>
<accession>A0A6M1RPM6</accession>
<gene>
    <name evidence="3" type="ORF">G4L39_04260</name>
</gene>
<organism evidence="3 4">
    <name type="scientific">Limisphaera ngatamarikiensis</name>
    <dbReference type="NCBI Taxonomy" id="1324935"/>
    <lineage>
        <taxon>Bacteria</taxon>
        <taxon>Pseudomonadati</taxon>
        <taxon>Verrucomicrobiota</taxon>
        <taxon>Verrucomicrobiia</taxon>
        <taxon>Limisphaerales</taxon>
        <taxon>Limisphaeraceae</taxon>
        <taxon>Limisphaera</taxon>
    </lineage>
</organism>
<dbReference type="Pfam" id="PF13088">
    <property type="entry name" value="BNR_2"/>
    <property type="match status" value="1"/>
</dbReference>
<evidence type="ECO:0000313" key="3">
    <source>
        <dbReference type="EMBL" id="NGO38615.1"/>
    </source>
</evidence>
<dbReference type="PANTHER" id="PTHR38792:SF3">
    <property type="entry name" value="BNR_ASP-BOX REPEAT DOMAIN PROTEIN (AFU_ORTHOLOGUE AFUA_7G06430)-RELATED"/>
    <property type="match status" value="1"/>
</dbReference>
<dbReference type="GO" id="GO:0016787">
    <property type="term" value="F:hydrolase activity"/>
    <property type="evidence" value="ECO:0007669"/>
    <property type="project" value="InterPro"/>
</dbReference>
<dbReference type="SUPFAM" id="SSF49899">
    <property type="entry name" value="Concanavalin A-like lectins/glucanases"/>
    <property type="match status" value="1"/>
</dbReference>
<dbReference type="SUPFAM" id="SSF50939">
    <property type="entry name" value="Sialidases"/>
    <property type="match status" value="2"/>
</dbReference>
<feature type="domain" description="Sialidase" evidence="2">
    <location>
        <begin position="54"/>
        <end position="237"/>
    </location>
</feature>
<dbReference type="CDD" id="cd15482">
    <property type="entry name" value="Sialidase_non-viral"/>
    <property type="match status" value="2"/>
</dbReference>
<dbReference type="Proteomes" id="UP000477311">
    <property type="component" value="Unassembled WGS sequence"/>
</dbReference>
<proteinExistence type="predicted"/>
<protein>
    <submittedName>
        <fullName evidence="3">DUF1080 domain-containing protein</fullName>
    </submittedName>
</protein>
<dbReference type="InterPro" id="IPR010496">
    <property type="entry name" value="AL/BT2_dom"/>
</dbReference>
<evidence type="ECO:0000259" key="2">
    <source>
        <dbReference type="Pfam" id="PF13088"/>
    </source>
</evidence>
<dbReference type="InterPro" id="IPR036278">
    <property type="entry name" value="Sialidase_sf"/>
</dbReference>
<dbReference type="InterPro" id="IPR011040">
    <property type="entry name" value="Sialidase"/>
</dbReference>
<sequence>MWIAAVSVRAGPAGPILWGPTVYVGGGWGRMVQDHQGRWIGVTTQYPPGTNSYLRISASTDHGRSWTTLAEVREPGRTLDNGELVVLPGGDLLLTMRSLVPGQSYRLPVYVSTDGGRTWTWRSIIDTSEGEPAQQGRGLWEPDFQLLDDGRLVVTYSNEKHPGYSQLISLRVSTDEGRSWGPEQWVVTPPRDSNLRPGMSQMTRMGNGEYLLVYEIVNLGRADVYCKTSPDGTTWSDGLGTRIPGHHCGPFVTSLNNGLVLITSCENEVSYSEDYGRTWQRIEPPAWELGFAHTWPAVYQTRSNEVAVMVVTNGVRIRFGTLQARPQWPNPWQATFEDGTDMGWTRYGGRAVVRDGRYVLENDGTSGKALTGDAFWRDGVLEADILLNTPGNAGLMFRVTNPDYEGPDHAFGYYAGLDTAGFVLLGRMSNQWTLLTNRPMPVTTGTWYRMRITMEGPEIRVYVNNLLSPRLVVRDGTFLRGQIGVRAHFCSAAFDNVTFSNAMPLRLHLKRDATAWEVSWPETATNVRLYGATRPAGPGRRIDLPVRQDGAFQRIRLPVDTAPGRFFWLQVE</sequence>
<dbReference type="Gene3D" id="2.60.120.560">
    <property type="entry name" value="Exo-inulinase, domain 1"/>
    <property type="match status" value="1"/>
</dbReference>
<dbReference type="Pfam" id="PF06439">
    <property type="entry name" value="3keto-disac_hyd"/>
    <property type="match status" value="1"/>
</dbReference>
<evidence type="ECO:0000259" key="1">
    <source>
        <dbReference type="Pfam" id="PF06439"/>
    </source>
</evidence>
<evidence type="ECO:0000313" key="4">
    <source>
        <dbReference type="Proteomes" id="UP000477311"/>
    </source>
</evidence>
<dbReference type="EMBL" id="JAAKYA010000024">
    <property type="protein sequence ID" value="NGO38615.1"/>
    <property type="molecule type" value="Genomic_DNA"/>
</dbReference>
<dbReference type="InterPro" id="IPR013320">
    <property type="entry name" value="ConA-like_dom_sf"/>
</dbReference>
<name>A0A6M1RPM6_9BACT</name>
<dbReference type="AlphaFoldDB" id="A0A6M1RPM6"/>
<dbReference type="Gene3D" id="2.120.10.10">
    <property type="match status" value="1"/>
</dbReference>